<evidence type="ECO:0008006" key="3">
    <source>
        <dbReference type="Google" id="ProtNLM"/>
    </source>
</evidence>
<dbReference type="CDD" id="cd14744">
    <property type="entry name" value="PAAR_CT_2"/>
    <property type="match status" value="1"/>
</dbReference>
<accession>A0A290WYG3</accession>
<dbReference type="AlphaFoldDB" id="A0A290WYG3"/>
<dbReference type="Pfam" id="PF05488">
    <property type="entry name" value="PAAR_motif"/>
    <property type="match status" value="1"/>
</dbReference>
<name>A0A290WYG3_9BURK</name>
<organism evidence="1 2">
    <name type="scientific">Janthinobacterium svalbardensis</name>
    <dbReference type="NCBI Taxonomy" id="368607"/>
    <lineage>
        <taxon>Bacteria</taxon>
        <taxon>Pseudomonadati</taxon>
        <taxon>Pseudomonadota</taxon>
        <taxon>Betaproteobacteria</taxon>
        <taxon>Burkholderiales</taxon>
        <taxon>Oxalobacteraceae</taxon>
        <taxon>Janthinobacterium</taxon>
    </lineage>
</organism>
<dbReference type="KEGG" id="jsv:CNX70_18595"/>
<evidence type="ECO:0000313" key="1">
    <source>
        <dbReference type="EMBL" id="ATD61942.1"/>
    </source>
</evidence>
<evidence type="ECO:0000313" key="2">
    <source>
        <dbReference type="Proteomes" id="UP000218437"/>
    </source>
</evidence>
<dbReference type="InterPro" id="IPR008727">
    <property type="entry name" value="PAAR_motif"/>
</dbReference>
<dbReference type="Proteomes" id="UP000218437">
    <property type="component" value="Chromosome"/>
</dbReference>
<reference evidence="1 2" key="1">
    <citation type="submission" date="2017-09" db="EMBL/GenBank/DDBJ databases">
        <title>Complete genome sequence of Janthinobacterium svalbardensis PAMC 27463.</title>
        <authorList>
            <person name="Cho Y.-J."/>
            <person name="Cho A."/>
            <person name="Kim O.-S."/>
            <person name="Lee J.-I."/>
        </authorList>
    </citation>
    <scope>NUCLEOTIDE SEQUENCE [LARGE SCALE GENOMIC DNA]</scope>
    <source>
        <strain evidence="1 2">PAMC 27463</strain>
    </source>
</reference>
<keyword evidence="2" id="KW-1185">Reference proteome</keyword>
<dbReference type="EMBL" id="CP023422">
    <property type="protein sequence ID" value="ATD61942.1"/>
    <property type="molecule type" value="Genomic_DNA"/>
</dbReference>
<sequence length="199" mass="20974">MERKKILSNPVIVLGDKTSHGGTVVTCSPLSDTHGKGWARVGDMVSCPRCKGVFPISQGDTSLIDAGKAVAYHGCKTACGATLLSSQLYTLTTPSGGAAPGAHGSLPPMALMQGFGIIHTGLASRYQDEPVADEAERFRGRFQVVDATTGDPVRSLAVRVRSTDGQYITGSTDEEGFTQWVERDGLESLAFDLIQDGDA</sequence>
<dbReference type="Gene3D" id="2.60.200.60">
    <property type="match status" value="1"/>
</dbReference>
<gene>
    <name evidence="1" type="ORF">CNX70_18595</name>
</gene>
<proteinExistence type="predicted"/>
<protein>
    <recommendedName>
        <fullName evidence="3">PAAR domain-containing protein</fullName>
    </recommendedName>
</protein>